<dbReference type="AlphaFoldDB" id="A0AAJ0IF34"/>
<dbReference type="Proteomes" id="UP001285908">
    <property type="component" value="Unassembled WGS sequence"/>
</dbReference>
<keyword evidence="2 3" id="KW-0802">TPR repeat</keyword>
<dbReference type="Gene3D" id="1.25.40.10">
    <property type="entry name" value="Tetratricopeptide repeat domain"/>
    <property type="match status" value="1"/>
</dbReference>
<evidence type="ECO:0000259" key="5">
    <source>
        <dbReference type="Pfam" id="PF22890"/>
    </source>
</evidence>
<dbReference type="RefSeq" id="XP_062696644.1">
    <property type="nucleotide sequence ID" value="XM_062836022.1"/>
</dbReference>
<comment type="function">
    <text evidence="4">Part of the endoplasmic reticulum membrane protein complex (EMC) that enables the energy-independent insertion into endoplasmic reticulum membranes of newly synthesized membrane proteins.</text>
</comment>
<dbReference type="InterPro" id="IPR019734">
    <property type="entry name" value="TPR_rpt"/>
</dbReference>
<feature type="domain" description="EMC2 TPR-like" evidence="5">
    <location>
        <begin position="138"/>
        <end position="221"/>
    </location>
</feature>
<gene>
    <name evidence="6" type="ORF">B0T23DRAFT_348880</name>
</gene>
<dbReference type="InterPro" id="IPR055217">
    <property type="entry name" value="TPR_EMC2"/>
</dbReference>
<evidence type="ECO:0000256" key="3">
    <source>
        <dbReference type="PROSITE-ProRule" id="PRU00339"/>
    </source>
</evidence>
<keyword evidence="1" id="KW-0677">Repeat</keyword>
<sequence>MAPSLLFNPAKLPPSEALQLAQQAPVVLQGSSSPSETVDQWATFENLLLACLRTGDDEAAAKCMDQLEARFGPDNERVMALRGLLSEAQAENNGELEAVLKQYDAILEGNSTNLVGHDRLRQLFPDRRFANPPCLRLQPITKRRIALLRSMGRVSDAATALVQLLDFSPTDAEAWSELSDLYFTQGLYSQAIYALEEVLLLSPNAWNIHARLGEVQYMAATTSGSGGGSQQKYLAEALKRFARSIELCDDYLRGYYGLKLVTTRLLKEQAKQAKQTDDGEFTLPDPKTIERLDELATAKLSEIVRHSTLKDRGWRGYDEREVAAARELLSQNGIER</sequence>
<keyword evidence="7" id="KW-1185">Reference proteome</keyword>
<dbReference type="PANTHER" id="PTHR12760">
    <property type="entry name" value="TETRATRICOPEPTIDE REPEAT PROTEIN"/>
    <property type="match status" value="1"/>
</dbReference>
<dbReference type="SUPFAM" id="SSF48452">
    <property type="entry name" value="TPR-like"/>
    <property type="match status" value="1"/>
</dbReference>
<organism evidence="6 7">
    <name type="scientific">Neurospora hispaniola</name>
    <dbReference type="NCBI Taxonomy" id="588809"/>
    <lineage>
        <taxon>Eukaryota</taxon>
        <taxon>Fungi</taxon>
        <taxon>Dikarya</taxon>
        <taxon>Ascomycota</taxon>
        <taxon>Pezizomycotina</taxon>
        <taxon>Sordariomycetes</taxon>
        <taxon>Sordariomycetidae</taxon>
        <taxon>Sordariales</taxon>
        <taxon>Sordariaceae</taxon>
        <taxon>Neurospora</taxon>
    </lineage>
</organism>
<comment type="subunit">
    <text evidence="4">Component of the ER membrane protein complex (EMC).</text>
</comment>
<accession>A0AAJ0IF34</accession>
<dbReference type="PROSITE" id="PS50005">
    <property type="entry name" value="TPR"/>
    <property type="match status" value="1"/>
</dbReference>
<reference evidence="6 7" key="1">
    <citation type="journal article" date="2023" name="Mol. Phylogenet. Evol.">
        <title>Genome-scale phylogeny and comparative genomics of the fungal order Sordariales.</title>
        <authorList>
            <person name="Hensen N."/>
            <person name="Bonometti L."/>
            <person name="Westerberg I."/>
            <person name="Brannstrom I.O."/>
            <person name="Guillou S."/>
            <person name="Cros-Aarteil S."/>
            <person name="Calhoun S."/>
            <person name="Haridas S."/>
            <person name="Kuo A."/>
            <person name="Mondo S."/>
            <person name="Pangilinan J."/>
            <person name="Riley R."/>
            <person name="LaButti K."/>
            <person name="Andreopoulos B."/>
            <person name="Lipzen A."/>
            <person name="Chen C."/>
            <person name="Yan M."/>
            <person name="Daum C."/>
            <person name="Ng V."/>
            <person name="Clum A."/>
            <person name="Steindorff A."/>
            <person name="Ohm R.A."/>
            <person name="Martin F."/>
            <person name="Silar P."/>
            <person name="Natvig D.O."/>
            <person name="Lalanne C."/>
            <person name="Gautier V."/>
            <person name="Ament-Velasquez S.L."/>
            <person name="Kruys A."/>
            <person name="Hutchinson M.I."/>
            <person name="Powell A.J."/>
            <person name="Barry K."/>
            <person name="Miller A.N."/>
            <person name="Grigoriev I.V."/>
            <person name="Debuchy R."/>
            <person name="Gladieux P."/>
            <person name="Hiltunen Thoren M."/>
            <person name="Johannesson H."/>
        </authorList>
    </citation>
    <scope>NUCLEOTIDE SEQUENCE [LARGE SCALE GENOMIC DNA]</scope>
    <source>
        <strain evidence="6 7">FGSC 10403</strain>
    </source>
</reference>
<evidence type="ECO:0000313" key="6">
    <source>
        <dbReference type="EMBL" id="KAK3499011.1"/>
    </source>
</evidence>
<dbReference type="EMBL" id="JAULSX010000001">
    <property type="protein sequence ID" value="KAK3499011.1"/>
    <property type="molecule type" value="Genomic_DNA"/>
</dbReference>
<proteinExistence type="inferred from homology"/>
<comment type="subcellular location">
    <subcellularLocation>
        <location evidence="4">Endoplasmic reticulum membrane</location>
        <topology evidence="4">Peripheral membrane protein</topology>
        <orientation evidence="4">Cytoplasmic side</orientation>
    </subcellularLocation>
</comment>
<keyword evidence="4" id="KW-0256">Endoplasmic reticulum</keyword>
<evidence type="ECO:0000256" key="1">
    <source>
        <dbReference type="ARBA" id="ARBA00022737"/>
    </source>
</evidence>
<comment type="caution">
    <text evidence="6">The sequence shown here is derived from an EMBL/GenBank/DDBJ whole genome shotgun (WGS) entry which is preliminary data.</text>
</comment>
<dbReference type="GeneID" id="87873644"/>
<comment type="similarity">
    <text evidence="4">Belongs to the EMC2 family.</text>
</comment>
<name>A0AAJ0IF34_9PEZI</name>
<dbReference type="GO" id="GO:0072546">
    <property type="term" value="C:EMC complex"/>
    <property type="evidence" value="ECO:0007669"/>
    <property type="project" value="UniProtKB-UniRule"/>
</dbReference>
<dbReference type="Pfam" id="PF22890">
    <property type="entry name" value="TPR_EMC2"/>
    <property type="match status" value="1"/>
</dbReference>
<keyword evidence="4" id="KW-0472">Membrane</keyword>
<dbReference type="InterPro" id="IPR011990">
    <property type="entry name" value="TPR-like_helical_dom_sf"/>
</dbReference>
<feature type="repeat" description="TPR" evidence="3">
    <location>
        <begin position="172"/>
        <end position="205"/>
    </location>
</feature>
<protein>
    <recommendedName>
        <fullName evidence="4">ER membrane protein complex subunit 2</fullName>
    </recommendedName>
</protein>
<evidence type="ECO:0000313" key="7">
    <source>
        <dbReference type="Proteomes" id="UP001285908"/>
    </source>
</evidence>
<dbReference type="InterPro" id="IPR039856">
    <property type="entry name" value="EMC2-like"/>
</dbReference>
<evidence type="ECO:0000256" key="4">
    <source>
        <dbReference type="RuleBase" id="RU367091"/>
    </source>
</evidence>
<evidence type="ECO:0000256" key="2">
    <source>
        <dbReference type="ARBA" id="ARBA00022803"/>
    </source>
</evidence>